<dbReference type="Pfam" id="PF04715">
    <property type="entry name" value="Anth_synt_I_N"/>
    <property type="match status" value="1"/>
</dbReference>
<sequence>MGADQYKRVAAPSQPRSTFRPFRFTWHAVRTRGVPPDARCILHCMDSGPPLQFDAVPVPKPPGGPLAVELVPPPDPWAVARKLSHLPHLLFLDSAEKHADRGRYSYVSADPGTWLNSPDGRTLDGVKCGLGLPFDGFARSLRENLLTTIPQLPPFQCGLAGVFGYELNRVFEDRIPHPRVDEFCVPVFAAGVYDCCVSYDHESNRAWLLSTGHPERRREERRGRRDQRLRAFLDLLRRAPDTSARSPWSQFLPASSISAQYPLPGFPGVTSNFDRAGYEAAVRRAVEYVHAGDCFQVNLSQRLLAPLREHPLELYSRLRALNPAPFAGYFDLGEFQILSASPERFLRVHPDGAVETRPIKGTRPRGKTPEEDAALIRDLSTSPKDRAENVMIVDLLRNDIGRVCEFGSVKVPRVCEVETFRFVHHLVSEVRGKLRAGLDPLDLLRATFPGGSVTGAPKVRAMEIIAELEPTARGPYCGSLGWIGFDGAMDTNILIRTFTAGRGWVQFPVGGGIVADSDPAREYEETLHKAAGLLRSLEGTGERPVSAGRSPGLL</sequence>
<dbReference type="Pfam" id="PF00425">
    <property type="entry name" value="Chorismate_bind"/>
    <property type="match status" value="1"/>
</dbReference>
<dbReference type="AlphaFoldDB" id="A0A6P2D335"/>
<dbReference type="GO" id="GO:0000162">
    <property type="term" value="P:L-tryptophan biosynthetic process"/>
    <property type="evidence" value="ECO:0007669"/>
    <property type="project" value="TreeGrafter"/>
</dbReference>
<accession>A0A6P2D335</accession>
<dbReference type="EC" id="2.6.1.85" evidence="1"/>
<protein>
    <recommendedName>
        <fullName evidence="1">aminodeoxychorismate synthase</fullName>
        <ecNumber evidence="1">2.6.1.85</ecNumber>
    </recommendedName>
</protein>
<evidence type="ECO:0000313" key="6">
    <source>
        <dbReference type="Proteomes" id="UP000464178"/>
    </source>
</evidence>
<dbReference type="EMBL" id="LR593886">
    <property type="protein sequence ID" value="VTR95718.1"/>
    <property type="molecule type" value="Genomic_DNA"/>
</dbReference>
<feature type="domain" description="Chorismate-utilising enzyme C-terminal" evidence="3">
    <location>
        <begin position="275"/>
        <end position="529"/>
    </location>
</feature>
<dbReference type="PANTHER" id="PTHR11236">
    <property type="entry name" value="AMINOBENZOATE/ANTHRANILATE SYNTHASE"/>
    <property type="match status" value="1"/>
</dbReference>
<evidence type="ECO:0000259" key="3">
    <source>
        <dbReference type="Pfam" id="PF00425"/>
    </source>
</evidence>
<gene>
    <name evidence="5" type="ORF">SOIL9_19960</name>
</gene>
<dbReference type="GO" id="GO:0009396">
    <property type="term" value="P:folic acid-containing compound biosynthetic process"/>
    <property type="evidence" value="ECO:0007669"/>
    <property type="project" value="InterPro"/>
</dbReference>
<dbReference type="NCBIfam" id="TIGR00553">
    <property type="entry name" value="pabB"/>
    <property type="match status" value="1"/>
</dbReference>
<dbReference type="InterPro" id="IPR019999">
    <property type="entry name" value="Anth_synth_I-like"/>
</dbReference>
<keyword evidence="6" id="KW-1185">Reference proteome</keyword>
<dbReference type="InterPro" id="IPR005801">
    <property type="entry name" value="ADC_synthase"/>
</dbReference>
<evidence type="ECO:0000256" key="2">
    <source>
        <dbReference type="ARBA" id="ARBA00022679"/>
    </source>
</evidence>
<dbReference type="Proteomes" id="UP000464178">
    <property type="component" value="Chromosome"/>
</dbReference>
<keyword evidence="2" id="KW-0808">Transferase</keyword>
<dbReference type="InterPro" id="IPR005802">
    <property type="entry name" value="ADC_synth_comp_1"/>
</dbReference>
<evidence type="ECO:0000313" key="5">
    <source>
        <dbReference type="EMBL" id="VTR95718.1"/>
    </source>
</evidence>
<evidence type="ECO:0000259" key="4">
    <source>
        <dbReference type="Pfam" id="PF04715"/>
    </source>
</evidence>
<dbReference type="PANTHER" id="PTHR11236:SF9">
    <property type="entry name" value="ANTHRANILATE SYNTHASE COMPONENT 1"/>
    <property type="match status" value="1"/>
</dbReference>
<dbReference type="SUPFAM" id="SSF56322">
    <property type="entry name" value="ADC synthase"/>
    <property type="match status" value="1"/>
</dbReference>
<dbReference type="Gene3D" id="3.60.120.10">
    <property type="entry name" value="Anthranilate synthase"/>
    <property type="match status" value="1"/>
</dbReference>
<organism evidence="5 6">
    <name type="scientific">Gemmata massiliana</name>
    <dbReference type="NCBI Taxonomy" id="1210884"/>
    <lineage>
        <taxon>Bacteria</taxon>
        <taxon>Pseudomonadati</taxon>
        <taxon>Planctomycetota</taxon>
        <taxon>Planctomycetia</taxon>
        <taxon>Gemmatales</taxon>
        <taxon>Gemmataceae</taxon>
        <taxon>Gemmata</taxon>
    </lineage>
</organism>
<dbReference type="GO" id="GO:0046820">
    <property type="term" value="F:4-amino-4-deoxychorismate synthase activity"/>
    <property type="evidence" value="ECO:0007669"/>
    <property type="project" value="UniProtKB-EC"/>
</dbReference>
<feature type="domain" description="Anthranilate synthase component I N-terminal" evidence="4">
    <location>
        <begin position="75"/>
        <end position="207"/>
    </location>
</feature>
<dbReference type="KEGG" id="gms:SOIL9_19960"/>
<reference evidence="5 6" key="1">
    <citation type="submission" date="2019-05" db="EMBL/GenBank/DDBJ databases">
        <authorList>
            <consortium name="Science for Life Laboratories"/>
        </authorList>
    </citation>
    <scope>NUCLEOTIDE SEQUENCE [LARGE SCALE GENOMIC DNA]</scope>
    <source>
        <strain evidence="5">Soil9</strain>
    </source>
</reference>
<dbReference type="InterPro" id="IPR015890">
    <property type="entry name" value="Chorismate_C"/>
</dbReference>
<evidence type="ECO:0000256" key="1">
    <source>
        <dbReference type="ARBA" id="ARBA00013139"/>
    </source>
</evidence>
<dbReference type="PRINTS" id="PR00095">
    <property type="entry name" value="ANTSNTHASEI"/>
</dbReference>
<proteinExistence type="predicted"/>
<dbReference type="InterPro" id="IPR006805">
    <property type="entry name" value="Anth_synth_I_N"/>
</dbReference>
<name>A0A6P2D335_9BACT</name>